<reference evidence="3" key="1">
    <citation type="submission" date="2019-06" db="EMBL/GenBank/DDBJ databases">
        <authorList>
            <consortium name="Wellcome Sanger Institute Data Sharing"/>
        </authorList>
    </citation>
    <scope>NUCLEOTIDE SEQUENCE [LARGE SCALE GENOMIC DNA]</scope>
</reference>
<reference evidence="3" key="2">
    <citation type="submission" date="2025-08" db="UniProtKB">
        <authorList>
            <consortium name="Ensembl"/>
        </authorList>
    </citation>
    <scope>IDENTIFICATION</scope>
</reference>
<dbReference type="Ensembl" id="ENSSFAT00005019325.1">
    <property type="protein sequence ID" value="ENSSFAP00005018594.1"/>
    <property type="gene ID" value="ENSSFAG00005009786.1"/>
</dbReference>
<protein>
    <recommendedName>
        <fullName evidence="5">Small integral membrane protein 31</fullName>
    </recommendedName>
</protein>
<reference evidence="3" key="3">
    <citation type="submission" date="2025-09" db="UniProtKB">
        <authorList>
            <consortium name="Ensembl"/>
        </authorList>
    </citation>
    <scope>IDENTIFICATION</scope>
</reference>
<evidence type="ECO:0000313" key="4">
    <source>
        <dbReference type="Proteomes" id="UP000472267"/>
    </source>
</evidence>
<dbReference type="Proteomes" id="UP000472267">
    <property type="component" value="Chromosome 6"/>
</dbReference>
<keyword evidence="2" id="KW-1133">Transmembrane helix</keyword>
<evidence type="ECO:0000256" key="2">
    <source>
        <dbReference type="SAM" id="Phobius"/>
    </source>
</evidence>
<keyword evidence="4" id="KW-1185">Reference proteome</keyword>
<dbReference type="OMA" id="WCQDSAS"/>
<accession>A0A672H1E0</accession>
<proteinExistence type="predicted"/>
<keyword evidence="2" id="KW-0472">Membrane</keyword>
<keyword evidence="2" id="KW-0812">Transmembrane</keyword>
<dbReference type="AlphaFoldDB" id="A0A672H1E0"/>
<sequence length="57" mass="6533">MDLPFSSFELTFIIIAFVVFSLFSVISVCIQPQADDGNKDERKKHKKAHWCQDSASR</sequence>
<organism evidence="3 4">
    <name type="scientific">Salarias fasciatus</name>
    <name type="common">Jewelled blenny</name>
    <name type="synonym">Blennius fasciatus</name>
    <dbReference type="NCBI Taxonomy" id="181472"/>
    <lineage>
        <taxon>Eukaryota</taxon>
        <taxon>Metazoa</taxon>
        <taxon>Chordata</taxon>
        <taxon>Craniata</taxon>
        <taxon>Vertebrata</taxon>
        <taxon>Euteleostomi</taxon>
        <taxon>Actinopterygii</taxon>
        <taxon>Neopterygii</taxon>
        <taxon>Teleostei</taxon>
        <taxon>Neoteleostei</taxon>
        <taxon>Acanthomorphata</taxon>
        <taxon>Ovalentaria</taxon>
        <taxon>Blenniimorphae</taxon>
        <taxon>Blenniiformes</taxon>
        <taxon>Blennioidei</taxon>
        <taxon>Blenniidae</taxon>
        <taxon>Salariinae</taxon>
        <taxon>Salarias</taxon>
    </lineage>
</organism>
<feature type="transmembrane region" description="Helical" evidence="2">
    <location>
        <begin position="12"/>
        <end position="30"/>
    </location>
</feature>
<evidence type="ECO:0008006" key="5">
    <source>
        <dbReference type="Google" id="ProtNLM"/>
    </source>
</evidence>
<feature type="region of interest" description="Disordered" evidence="1">
    <location>
        <begin position="34"/>
        <end position="57"/>
    </location>
</feature>
<name>A0A672H1E0_SALFA</name>
<dbReference type="InParanoid" id="A0A672H1E0"/>
<evidence type="ECO:0000313" key="3">
    <source>
        <dbReference type="Ensembl" id="ENSSFAP00005018594.1"/>
    </source>
</evidence>
<evidence type="ECO:0000256" key="1">
    <source>
        <dbReference type="SAM" id="MobiDB-lite"/>
    </source>
</evidence>